<organism evidence="8 9">
    <name type="scientific">Novymonas esmeraldas</name>
    <dbReference type="NCBI Taxonomy" id="1808958"/>
    <lineage>
        <taxon>Eukaryota</taxon>
        <taxon>Discoba</taxon>
        <taxon>Euglenozoa</taxon>
        <taxon>Kinetoplastea</taxon>
        <taxon>Metakinetoplastina</taxon>
        <taxon>Trypanosomatida</taxon>
        <taxon>Trypanosomatidae</taxon>
        <taxon>Novymonas</taxon>
    </lineage>
</organism>
<keyword evidence="4" id="KW-0969">Cilium</keyword>
<feature type="region of interest" description="Disordered" evidence="7">
    <location>
        <begin position="1"/>
        <end position="20"/>
    </location>
</feature>
<protein>
    <submittedName>
        <fullName evidence="8">Uncharacterized protein</fullName>
    </submittedName>
</protein>
<dbReference type="InterPro" id="IPR001611">
    <property type="entry name" value="Leu-rich_rpt"/>
</dbReference>
<gene>
    <name evidence="8" type="ORF">NESM_000171500</name>
</gene>
<comment type="subcellular location">
    <subcellularLocation>
        <location evidence="1">Cell projection</location>
        <location evidence="1">Cilium</location>
    </subcellularLocation>
</comment>
<feature type="region of interest" description="Disordered" evidence="7">
    <location>
        <begin position="69"/>
        <end position="91"/>
    </location>
</feature>
<dbReference type="InterPro" id="IPR032675">
    <property type="entry name" value="LRR_dom_sf"/>
</dbReference>
<feature type="region of interest" description="Disordered" evidence="7">
    <location>
        <begin position="947"/>
        <end position="991"/>
    </location>
</feature>
<feature type="coiled-coil region" evidence="6">
    <location>
        <begin position="272"/>
        <end position="299"/>
    </location>
</feature>
<dbReference type="PANTHER" id="PTHR45973">
    <property type="entry name" value="PROTEIN PHOSPHATASE 1 REGULATORY SUBUNIT SDS22-RELATED"/>
    <property type="match status" value="1"/>
</dbReference>
<keyword evidence="5" id="KW-0966">Cell projection</keyword>
<sequence>MNEDSGGWAAGRSREAVPSAALELTPEAEAALLAEYGVAGPYDDVLDWAAPSKFRSELGDGHVFLTGAADADAGDDGDTAGASGGDNGGRPNSFKDPLHLYLLTQFPSLILPSRSLPSALVQRIADSVDALEEPTGVARTRSPQHAQEVAGHLSPPSAASPHAAVLRGAKEWDRRARLAVQGVSAAAAASQLLASGGPDSGTAASPAAPDEAVAEMEHRRLLDATRQLLAKADAALAVGAVPADEEAAGCVEALQRREALLSEDVLDQHYDKEDILHDEEEEEQEVAELLRRAQEGRRRLLAAVKSAAAEAPTGDASSAAEAAAPAQVCDDGVVGDAERARTAAPTRLPYLYAFEMRMPSRQAVDASPLLPMRVVDAALRVTEESAPHAVAGEVEALEDVVDPVVLRCTAEALTSIAEMEVRDVQAQISAAASREAYVRARRPRSAVTNARVTMTQLRHNDRNALGLVALPPFAHQLDVLLSPTRAEQPQRRTTVEDRGRDGGEEGRRGRSSDSSDAAARSRPTAVESLQQIRRRAALESLLLDRETAEYRRMRLEEEMCERETRAAAQLLSWHTEQRVELVRAAVEAGGRLGELQRIAFAELTAAAAKDKALARQAQNLRSLQEAERLVYTLVMEWEVQREQILVEEAWARGRLRSDASEAAQHASAATERRVQAERAAAWATQQQLRAAMELERARCHAGATCDDTAHDEARSGGRQTAREVVMASAWYRWHIAPLLEERAAVLRWGAAQRRTLQQLHTRVAEAKADYCTRTAAATLLRHDTNGGRGGGGSGGGGEAVALPESPPLPEHRTSAEGSDSASERGVLGATALVRLLWPALHAAVTDPDRAVHHLTALPLSLEELRRVSWEELRHLRLRVPQAATAPRGGGRGAVVAVAPLVKELDLSGNPLLRLDVAEAVRTFTSLHSLRLSHTQLRSLAAAAATAADTSSASDGDRAGGGVGGGGAPHQRRISSSLSSTPGSASSRSARLRHVSAARDHALAAQVRLLSIDVSSNELASLAPLGTLASTSLVRCVATENRLTTLDSLGGCAQLREMAAAHNQLRCLRGTRTMPLLRELDVGNNALASLTTSGGAGDGDDGDGTPGWVLLSRLYASHNPLRSLPASLHVYPCLTQLFVNQTQLTALDAAALAWFPMLSVLQAEGNAIADISGVRHCLRLQTLRLSWNQLPSVRALEPLRCCARLRVLDLTGNPCLTADPSVAPRACSVKHALLNLVPSLVELNNAPLPPHTVGSVVRGSHGEADDDGGAPPLSLPVGCAVTAELYRDVFAAVCWDAQVRYLAEEAEQREVYATRPISRARGWEATAADIASGGPMPRPGGDDGPHSSPAMATTGAVHGMTAAQHHVRTAVHQHAVELYCVDAALLSGWLQLTHPLPTTATTSAAAAACDALANRHASHCRYDREVQDRLEGLARAYLAEWLHGRLCIRRARRELRRRREAYQRSEAHRREMAARRIQPVWRGAALRSRLRRFLHPTKVGTAFAVGRGDDDELEGFAKVDVEDWGLEDAVALMPVAVLLHEVVESGRGVAAVPFNVPPPGAAAALASTAAALTPAPPRDGPSRIGLVSGRPAPRGAGGGGAGDAPPSDGGVGGGAEGGGGGRGLDEEWGPLVAAQIRKKQQKSTRTHQQQRRQEFLLDPLRVKREMRQDRMHPAPKQ</sequence>
<reference evidence="8 9" key="1">
    <citation type="journal article" date="2021" name="MBio">
        <title>A New Model Trypanosomatid, Novymonas esmeraldas: Genomic Perception of Its 'Candidatus Pandoraea novymonadis' Endosymbiont.</title>
        <authorList>
            <person name="Zakharova A."/>
            <person name="Saura A."/>
            <person name="Butenko A."/>
            <person name="Podesvova L."/>
            <person name="Warmusova S."/>
            <person name="Kostygov A.Y."/>
            <person name="Nenarokova A."/>
            <person name="Lukes J."/>
            <person name="Opperdoes F.R."/>
            <person name="Yurchenko V."/>
        </authorList>
    </citation>
    <scope>NUCLEOTIDE SEQUENCE [LARGE SCALE GENOMIC DNA]</scope>
    <source>
        <strain evidence="8 9">E262AT.01</strain>
    </source>
</reference>
<feature type="compositionally biased region" description="Low complexity" evidence="7">
    <location>
        <begin position="973"/>
        <end position="988"/>
    </location>
</feature>
<evidence type="ECO:0000313" key="8">
    <source>
        <dbReference type="EMBL" id="KAK7201109.1"/>
    </source>
</evidence>
<dbReference type="InterPro" id="IPR050576">
    <property type="entry name" value="Cilia_flagella_integrity"/>
</dbReference>
<feature type="region of interest" description="Disordered" evidence="7">
    <location>
        <begin position="134"/>
        <end position="162"/>
    </location>
</feature>
<dbReference type="EMBL" id="JAECZO010000011">
    <property type="protein sequence ID" value="KAK7201109.1"/>
    <property type="molecule type" value="Genomic_DNA"/>
</dbReference>
<feature type="region of interest" description="Disordered" evidence="7">
    <location>
        <begin position="481"/>
        <end position="528"/>
    </location>
</feature>
<name>A0AAW0F618_9TRYP</name>
<feature type="compositionally biased region" description="Basic and acidic residues" evidence="7">
    <location>
        <begin position="1650"/>
        <end position="1676"/>
    </location>
</feature>
<evidence type="ECO:0000256" key="5">
    <source>
        <dbReference type="ARBA" id="ARBA00023273"/>
    </source>
</evidence>
<keyword evidence="3" id="KW-0677">Repeat</keyword>
<feature type="compositionally biased region" description="Gly residues" evidence="7">
    <location>
        <begin position="786"/>
        <end position="798"/>
    </location>
</feature>
<feature type="compositionally biased region" description="Basic and acidic residues" evidence="7">
    <location>
        <begin position="488"/>
        <end position="513"/>
    </location>
</feature>
<evidence type="ECO:0000256" key="7">
    <source>
        <dbReference type="SAM" id="MobiDB-lite"/>
    </source>
</evidence>
<evidence type="ECO:0000256" key="4">
    <source>
        <dbReference type="ARBA" id="ARBA00023069"/>
    </source>
</evidence>
<feature type="compositionally biased region" description="Gly residues" evidence="7">
    <location>
        <begin position="958"/>
        <end position="967"/>
    </location>
</feature>
<feature type="region of interest" description="Disordered" evidence="7">
    <location>
        <begin position="782"/>
        <end position="823"/>
    </location>
</feature>
<dbReference type="SUPFAM" id="SSF52058">
    <property type="entry name" value="L domain-like"/>
    <property type="match status" value="1"/>
</dbReference>
<keyword evidence="9" id="KW-1185">Reference proteome</keyword>
<accession>A0AAW0F618</accession>
<comment type="caution">
    <text evidence="8">The sequence shown here is derived from an EMBL/GenBank/DDBJ whole genome shotgun (WGS) entry which is preliminary data.</text>
</comment>
<evidence type="ECO:0000313" key="9">
    <source>
        <dbReference type="Proteomes" id="UP001430356"/>
    </source>
</evidence>
<dbReference type="Proteomes" id="UP001430356">
    <property type="component" value="Unassembled WGS sequence"/>
</dbReference>
<keyword evidence="2" id="KW-0433">Leucine-rich repeat</keyword>
<evidence type="ECO:0000256" key="2">
    <source>
        <dbReference type="ARBA" id="ARBA00022614"/>
    </source>
</evidence>
<proteinExistence type="predicted"/>
<evidence type="ECO:0000256" key="6">
    <source>
        <dbReference type="SAM" id="Coils"/>
    </source>
</evidence>
<dbReference type="PROSITE" id="PS50096">
    <property type="entry name" value="IQ"/>
    <property type="match status" value="1"/>
</dbReference>
<dbReference type="PANTHER" id="PTHR45973:SF9">
    <property type="entry name" value="LEUCINE-RICH REPEAT-CONTAINING PROTEIN 46"/>
    <property type="match status" value="1"/>
</dbReference>
<feature type="region of interest" description="Disordered" evidence="7">
    <location>
        <begin position="1572"/>
        <end position="1676"/>
    </location>
</feature>
<feature type="compositionally biased region" description="Basic residues" evidence="7">
    <location>
        <begin position="1635"/>
        <end position="1649"/>
    </location>
</feature>
<feature type="compositionally biased region" description="Gly residues" evidence="7">
    <location>
        <begin position="1608"/>
        <end position="1621"/>
    </location>
</feature>
<evidence type="ECO:0000256" key="3">
    <source>
        <dbReference type="ARBA" id="ARBA00022737"/>
    </source>
</evidence>
<evidence type="ECO:0000256" key="1">
    <source>
        <dbReference type="ARBA" id="ARBA00004138"/>
    </source>
</evidence>
<dbReference type="PROSITE" id="PS51450">
    <property type="entry name" value="LRR"/>
    <property type="match status" value="1"/>
</dbReference>
<keyword evidence="6" id="KW-0175">Coiled coil</keyword>
<dbReference type="Gene3D" id="3.80.10.10">
    <property type="entry name" value="Ribonuclease Inhibitor"/>
    <property type="match status" value="2"/>
</dbReference>